<sequence length="91" mass="10379">MITRFIAARNKPMIIDREEGNLYDVNVELDVARILGRLDGIYDPDRFDFATPEQVPHANPKGYIFDRTETRLIDMTRDIEELAQLLNGGGA</sequence>
<dbReference type="EMBL" id="LR796391">
    <property type="protein sequence ID" value="CAB4141512.1"/>
    <property type="molecule type" value="Genomic_DNA"/>
</dbReference>
<gene>
    <name evidence="1" type="ORF">UFOVP418_53</name>
</gene>
<evidence type="ECO:0000313" key="1">
    <source>
        <dbReference type="EMBL" id="CAB4141512.1"/>
    </source>
</evidence>
<name>A0A6J5M5R5_9CAUD</name>
<protein>
    <submittedName>
        <fullName evidence="1">Uncharacterized protein</fullName>
    </submittedName>
</protein>
<proteinExistence type="predicted"/>
<reference evidence="1" key="1">
    <citation type="submission" date="2020-04" db="EMBL/GenBank/DDBJ databases">
        <authorList>
            <person name="Chiriac C."/>
            <person name="Salcher M."/>
            <person name="Ghai R."/>
            <person name="Kavagutti S V."/>
        </authorList>
    </citation>
    <scope>NUCLEOTIDE SEQUENCE</scope>
</reference>
<organism evidence="1">
    <name type="scientific">uncultured Caudovirales phage</name>
    <dbReference type="NCBI Taxonomy" id="2100421"/>
    <lineage>
        <taxon>Viruses</taxon>
        <taxon>Duplodnaviria</taxon>
        <taxon>Heunggongvirae</taxon>
        <taxon>Uroviricota</taxon>
        <taxon>Caudoviricetes</taxon>
        <taxon>Peduoviridae</taxon>
        <taxon>Maltschvirus</taxon>
        <taxon>Maltschvirus maltsch</taxon>
    </lineage>
</organism>
<accession>A0A6J5M5R5</accession>